<reference evidence="11 12" key="1">
    <citation type="submission" date="2020-08" db="EMBL/GenBank/DDBJ databases">
        <title>Genomic Encyclopedia of Type Strains, Phase IV (KMG-IV): sequencing the most valuable type-strain genomes for metagenomic binning, comparative biology and taxonomic classification.</title>
        <authorList>
            <person name="Goeker M."/>
        </authorList>
    </citation>
    <scope>NUCLEOTIDE SEQUENCE [LARGE SCALE GENOMIC DNA]</scope>
    <source>
        <strain evidence="11 12">DSM 21458</strain>
    </source>
</reference>
<keyword evidence="7" id="KW-0547">Nucleotide-binding</keyword>
<dbReference type="GO" id="GO:0002949">
    <property type="term" value="P:tRNA threonylcarbamoyladenosine modification"/>
    <property type="evidence" value="ECO:0007669"/>
    <property type="project" value="InterPro"/>
</dbReference>
<accession>A0A841I059</accession>
<keyword evidence="12" id="KW-1185">Reference proteome</keyword>
<evidence type="ECO:0000313" key="12">
    <source>
        <dbReference type="Proteomes" id="UP000569951"/>
    </source>
</evidence>
<dbReference type="RefSeq" id="WP_183986641.1">
    <property type="nucleotide sequence ID" value="NZ_JACHHG010000005.1"/>
</dbReference>
<comment type="subcellular location">
    <subcellularLocation>
        <location evidence="1">Cytoplasm</location>
    </subcellularLocation>
</comment>
<dbReference type="InterPro" id="IPR027417">
    <property type="entry name" value="P-loop_NTPase"/>
</dbReference>
<dbReference type="PANTHER" id="PTHR33540:SF2">
    <property type="entry name" value="TRNA THREONYLCARBAMOYLADENOSINE BIOSYNTHESIS PROTEIN TSAE"/>
    <property type="match status" value="1"/>
</dbReference>
<organism evidence="11 12">
    <name type="scientific">Deinobacterium chartae</name>
    <dbReference type="NCBI Taxonomy" id="521158"/>
    <lineage>
        <taxon>Bacteria</taxon>
        <taxon>Thermotogati</taxon>
        <taxon>Deinococcota</taxon>
        <taxon>Deinococci</taxon>
        <taxon>Deinococcales</taxon>
        <taxon>Deinococcaceae</taxon>
        <taxon>Deinobacterium</taxon>
    </lineage>
</organism>
<dbReference type="SUPFAM" id="SSF52540">
    <property type="entry name" value="P-loop containing nucleoside triphosphate hydrolases"/>
    <property type="match status" value="1"/>
</dbReference>
<keyword evidence="4" id="KW-0963">Cytoplasm</keyword>
<evidence type="ECO:0000256" key="8">
    <source>
        <dbReference type="ARBA" id="ARBA00022840"/>
    </source>
</evidence>
<dbReference type="Pfam" id="PF02367">
    <property type="entry name" value="TsaE"/>
    <property type="match status" value="1"/>
</dbReference>
<comment type="caution">
    <text evidence="11">The sequence shown here is derived from an EMBL/GenBank/DDBJ whole genome shotgun (WGS) entry which is preliminary data.</text>
</comment>
<evidence type="ECO:0000256" key="5">
    <source>
        <dbReference type="ARBA" id="ARBA00022694"/>
    </source>
</evidence>
<keyword evidence="6" id="KW-0479">Metal-binding</keyword>
<dbReference type="EMBL" id="JACHHG010000005">
    <property type="protein sequence ID" value="MBB6098344.1"/>
    <property type="molecule type" value="Genomic_DNA"/>
</dbReference>
<evidence type="ECO:0000313" key="11">
    <source>
        <dbReference type="EMBL" id="MBB6098344.1"/>
    </source>
</evidence>
<name>A0A841I059_9DEIO</name>
<gene>
    <name evidence="11" type="ORF">HNR42_001769</name>
</gene>
<dbReference type="NCBIfam" id="TIGR00150">
    <property type="entry name" value="T6A_YjeE"/>
    <property type="match status" value="1"/>
</dbReference>
<dbReference type="GO" id="GO:0005737">
    <property type="term" value="C:cytoplasm"/>
    <property type="evidence" value="ECO:0007669"/>
    <property type="project" value="UniProtKB-SubCell"/>
</dbReference>
<evidence type="ECO:0000256" key="4">
    <source>
        <dbReference type="ARBA" id="ARBA00022490"/>
    </source>
</evidence>
<dbReference type="InterPro" id="IPR003442">
    <property type="entry name" value="T6A_TsaE"/>
</dbReference>
<sequence length="144" mass="16142">MQPLEVGAARLLRSPEEQTRLGRVLGEHFASGRGQVLFLEGELGAGKTTLTQGIVAGLDFTGEVTSPTYALMHLYPSPHGTVVHVDAYRVRHVAELYEMGLEDEAERAVLTIIEWGESLYEDFPHAWILRLTYAPEGRRIERLR</sequence>
<keyword evidence="9" id="KW-0460">Magnesium</keyword>
<dbReference type="Proteomes" id="UP000569951">
    <property type="component" value="Unassembled WGS sequence"/>
</dbReference>
<evidence type="ECO:0000256" key="9">
    <source>
        <dbReference type="ARBA" id="ARBA00022842"/>
    </source>
</evidence>
<evidence type="ECO:0000256" key="3">
    <source>
        <dbReference type="ARBA" id="ARBA00019010"/>
    </source>
</evidence>
<protein>
    <recommendedName>
        <fullName evidence="3">tRNA threonylcarbamoyladenosine biosynthesis protein TsaE</fullName>
    </recommendedName>
    <alternativeName>
        <fullName evidence="10">t(6)A37 threonylcarbamoyladenosine biosynthesis protein TsaE</fullName>
    </alternativeName>
</protein>
<dbReference type="Gene3D" id="3.40.50.300">
    <property type="entry name" value="P-loop containing nucleotide triphosphate hydrolases"/>
    <property type="match status" value="1"/>
</dbReference>
<dbReference type="GO" id="GO:0005524">
    <property type="term" value="F:ATP binding"/>
    <property type="evidence" value="ECO:0007669"/>
    <property type="project" value="UniProtKB-KW"/>
</dbReference>
<evidence type="ECO:0000256" key="6">
    <source>
        <dbReference type="ARBA" id="ARBA00022723"/>
    </source>
</evidence>
<evidence type="ECO:0000256" key="2">
    <source>
        <dbReference type="ARBA" id="ARBA00007599"/>
    </source>
</evidence>
<evidence type="ECO:0000256" key="10">
    <source>
        <dbReference type="ARBA" id="ARBA00032441"/>
    </source>
</evidence>
<evidence type="ECO:0000256" key="7">
    <source>
        <dbReference type="ARBA" id="ARBA00022741"/>
    </source>
</evidence>
<proteinExistence type="inferred from homology"/>
<dbReference type="PANTHER" id="PTHR33540">
    <property type="entry name" value="TRNA THREONYLCARBAMOYLADENOSINE BIOSYNTHESIS PROTEIN TSAE"/>
    <property type="match status" value="1"/>
</dbReference>
<evidence type="ECO:0000256" key="1">
    <source>
        <dbReference type="ARBA" id="ARBA00004496"/>
    </source>
</evidence>
<dbReference type="GO" id="GO:0046872">
    <property type="term" value="F:metal ion binding"/>
    <property type="evidence" value="ECO:0007669"/>
    <property type="project" value="UniProtKB-KW"/>
</dbReference>
<comment type="similarity">
    <text evidence="2">Belongs to the TsaE family.</text>
</comment>
<keyword evidence="8" id="KW-0067">ATP-binding</keyword>
<dbReference type="AlphaFoldDB" id="A0A841I059"/>
<keyword evidence="5" id="KW-0819">tRNA processing</keyword>